<dbReference type="InterPro" id="IPR001138">
    <property type="entry name" value="Zn2Cys6_DnaBD"/>
</dbReference>
<dbReference type="PANTHER" id="PTHR47784:SF10">
    <property type="entry name" value="TRANSCRIPTION FACTOR, PUTATIVE (AFU_ORTHOLOGUE AFUA_6G14150)-RELATED"/>
    <property type="match status" value="1"/>
</dbReference>
<dbReference type="AlphaFoldDB" id="A0A507QWD9"/>
<evidence type="ECO:0000259" key="5">
    <source>
        <dbReference type="PROSITE" id="PS50048"/>
    </source>
</evidence>
<dbReference type="Proteomes" id="UP000319663">
    <property type="component" value="Unassembled WGS sequence"/>
</dbReference>
<dbReference type="SMART" id="SM00066">
    <property type="entry name" value="GAL4"/>
    <property type="match status" value="1"/>
</dbReference>
<dbReference type="GO" id="GO:0008270">
    <property type="term" value="F:zinc ion binding"/>
    <property type="evidence" value="ECO:0007669"/>
    <property type="project" value="InterPro"/>
</dbReference>
<dbReference type="PROSITE" id="PS00463">
    <property type="entry name" value="ZN2_CY6_FUNGAL_1"/>
    <property type="match status" value="1"/>
</dbReference>
<evidence type="ECO:0000313" key="6">
    <source>
        <dbReference type="EMBL" id="TQB72767.1"/>
    </source>
</evidence>
<keyword evidence="1" id="KW-0805">Transcription regulation</keyword>
<evidence type="ECO:0000313" key="7">
    <source>
        <dbReference type="Proteomes" id="UP000319663"/>
    </source>
</evidence>
<evidence type="ECO:0000256" key="2">
    <source>
        <dbReference type="ARBA" id="ARBA00023125"/>
    </source>
</evidence>
<dbReference type="PANTHER" id="PTHR47784">
    <property type="entry name" value="STEROL UPTAKE CONTROL PROTEIN 2"/>
    <property type="match status" value="1"/>
</dbReference>
<dbReference type="InterPro" id="IPR053157">
    <property type="entry name" value="Sterol_Uptake_Regulator"/>
</dbReference>
<evidence type="ECO:0000256" key="3">
    <source>
        <dbReference type="ARBA" id="ARBA00023163"/>
    </source>
</evidence>
<name>A0A507QWD9_MONPU</name>
<dbReference type="GO" id="GO:0003677">
    <property type="term" value="F:DNA binding"/>
    <property type="evidence" value="ECO:0007669"/>
    <property type="project" value="UniProtKB-KW"/>
</dbReference>
<dbReference type="STRING" id="5098.A0A507QWD9"/>
<keyword evidence="4" id="KW-0539">Nucleus</keyword>
<dbReference type="Pfam" id="PF00172">
    <property type="entry name" value="Zn_clus"/>
    <property type="match status" value="1"/>
</dbReference>
<dbReference type="GO" id="GO:0001228">
    <property type="term" value="F:DNA-binding transcription activator activity, RNA polymerase II-specific"/>
    <property type="evidence" value="ECO:0007669"/>
    <property type="project" value="TreeGrafter"/>
</dbReference>
<comment type="caution">
    <text evidence="6">The sequence shown here is derived from an EMBL/GenBank/DDBJ whole genome shotgun (WGS) entry which is preliminary data.</text>
</comment>
<feature type="domain" description="Zn(2)-C6 fungal-type" evidence="5">
    <location>
        <begin position="12"/>
        <end position="42"/>
    </location>
</feature>
<evidence type="ECO:0000256" key="4">
    <source>
        <dbReference type="ARBA" id="ARBA00023242"/>
    </source>
</evidence>
<dbReference type="CDD" id="cd00067">
    <property type="entry name" value="GAL4"/>
    <property type="match status" value="1"/>
</dbReference>
<accession>A0A507QWD9</accession>
<evidence type="ECO:0000256" key="1">
    <source>
        <dbReference type="ARBA" id="ARBA00023015"/>
    </source>
</evidence>
<dbReference type="InterPro" id="IPR036864">
    <property type="entry name" value="Zn2-C6_fun-type_DNA-bd_sf"/>
</dbReference>
<protein>
    <recommendedName>
        <fullName evidence="5">Zn(2)-C6 fungal-type domain-containing protein</fullName>
    </recommendedName>
</protein>
<dbReference type="OrthoDB" id="5295362at2759"/>
<organism evidence="6 7">
    <name type="scientific">Monascus purpureus</name>
    <name type="common">Red mold</name>
    <name type="synonym">Monascus anka</name>
    <dbReference type="NCBI Taxonomy" id="5098"/>
    <lineage>
        <taxon>Eukaryota</taxon>
        <taxon>Fungi</taxon>
        <taxon>Dikarya</taxon>
        <taxon>Ascomycota</taxon>
        <taxon>Pezizomycotina</taxon>
        <taxon>Eurotiomycetes</taxon>
        <taxon>Eurotiomycetidae</taxon>
        <taxon>Eurotiales</taxon>
        <taxon>Aspergillaceae</taxon>
        <taxon>Monascus</taxon>
    </lineage>
</organism>
<keyword evidence="7" id="KW-1185">Reference proteome</keyword>
<reference evidence="6 7" key="1">
    <citation type="submission" date="2019-06" db="EMBL/GenBank/DDBJ databases">
        <title>Wine fermentation using esterase from Monascus purpureus.</title>
        <authorList>
            <person name="Geng C."/>
            <person name="Zhang Y."/>
        </authorList>
    </citation>
    <scope>NUCLEOTIDE SEQUENCE [LARGE SCALE GENOMIC DNA]</scope>
    <source>
        <strain evidence="6">HQ1</strain>
    </source>
</reference>
<dbReference type="SUPFAM" id="SSF57701">
    <property type="entry name" value="Zn2/Cys6 DNA-binding domain"/>
    <property type="match status" value="1"/>
</dbReference>
<dbReference type="Gene3D" id="4.10.240.10">
    <property type="entry name" value="Zn(2)-C6 fungal-type DNA-binding domain"/>
    <property type="match status" value="1"/>
</dbReference>
<proteinExistence type="predicted"/>
<dbReference type="PROSITE" id="PS50048">
    <property type="entry name" value="ZN2_CY6_FUNGAL_2"/>
    <property type="match status" value="1"/>
</dbReference>
<gene>
    <name evidence="6" type="ORF">MPDQ_006483</name>
</gene>
<keyword evidence="3" id="KW-0804">Transcription</keyword>
<dbReference type="EMBL" id="VIFY01000057">
    <property type="protein sequence ID" value="TQB72767.1"/>
    <property type="molecule type" value="Genomic_DNA"/>
</dbReference>
<sequence>MPRRSHTKSRNGCDTCKKRRVKCDETGPPCSNCRSREIHCSYSNIHKVHMLAVSPSTSSLSPLPSLLTPLTPPAPTVMNVAPSNGSELRNLELMHKFSTETYKSLCADALLYHAWQVIVPQKAFSHDFLLSGILALSSLHIASTVELPAASSYIDTALQYYHMTFAPFRKALDNISPMNCDAVFVHSVITMAISISLPKLTAQRDETSSMIETVTAVFELLRGTSNIYHISRSWFSTDFFSNKDWASTVPERLDADTQMALTRLEVLNDELVLDAGQRQINQNAISILQSCFSRSANLENPIEPVMAWLAMVDKEFCSYLRHRRALSLLILMHWGTLLGELDGRIWWARSAGKALISELLMILHSGDSRWEAARMWPQQKLAAK</sequence>
<keyword evidence="2" id="KW-0238">DNA-binding</keyword>